<dbReference type="Proteomes" id="UP000075885">
    <property type="component" value="Unassembled WGS sequence"/>
</dbReference>
<dbReference type="PANTHER" id="PTHR21112">
    <property type="entry name" value="CHEMOSENSORY PROTEIN A 29A-RELATED"/>
    <property type="match status" value="1"/>
</dbReference>
<dbReference type="EnsemblMetazoa" id="AEPI007746-RA">
    <property type="protein sequence ID" value="AEPI007746-PA"/>
    <property type="gene ID" value="AEPI007746"/>
</dbReference>
<feature type="signal peptide" evidence="1">
    <location>
        <begin position="1"/>
        <end position="21"/>
    </location>
</feature>
<keyword evidence="1" id="KW-0732">Signal</keyword>
<dbReference type="VEuPathDB" id="VectorBase:AEPI007746"/>
<proteinExistence type="predicted"/>
<name>A0A182PLC8_9DIPT</name>
<evidence type="ECO:0000313" key="2">
    <source>
        <dbReference type="EnsemblMetazoa" id="AEPI007746-PA"/>
    </source>
</evidence>
<reference evidence="2" key="2">
    <citation type="submission" date="2020-05" db="UniProtKB">
        <authorList>
            <consortium name="EnsemblMetazoa"/>
        </authorList>
    </citation>
    <scope>IDENTIFICATION</scope>
    <source>
        <strain evidence="2">Epiroticus2</strain>
    </source>
</reference>
<dbReference type="PANTHER" id="PTHR21112:SF0">
    <property type="entry name" value="CHEMOSENSORY PROTEIN A 29A-RELATED"/>
    <property type="match status" value="1"/>
</dbReference>
<organism evidence="2 3">
    <name type="scientific">Anopheles epiroticus</name>
    <dbReference type="NCBI Taxonomy" id="199890"/>
    <lineage>
        <taxon>Eukaryota</taxon>
        <taxon>Metazoa</taxon>
        <taxon>Ecdysozoa</taxon>
        <taxon>Arthropoda</taxon>
        <taxon>Hexapoda</taxon>
        <taxon>Insecta</taxon>
        <taxon>Pterygota</taxon>
        <taxon>Neoptera</taxon>
        <taxon>Endopterygota</taxon>
        <taxon>Diptera</taxon>
        <taxon>Nematocera</taxon>
        <taxon>Culicoidea</taxon>
        <taxon>Culicidae</taxon>
        <taxon>Anophelinae</taxon>
        <taxon>Anopheles</taxon>
    </lineage>
</organism>
<feature type="chain" id="PRO_5008131478" description="MD-2-related lipid-recognition domain-containing protein" evidence="1">
    <location>
        <begin position="22"/>
        <end position="179"/>
    </location>
</feature>
<sequence length="179" mass="20972">MNLFRIVYGLLIHQLFGRSLCLKIDFERTEQLSGFDVYSSTLRVRKYNRTTIVLNGTFTSKIALDNNYKIVTQLFHSPLGNQQFNHYPMKLPDQPVCDFIDMLHDDYGEYLTNVYNMPKRGVCPIKPQSAYTKNKIFPTNAVPPYLPTGLWKIHIYTMLNETEASKYEWIVKIASDLYW</sequence>
<evidence type="ECO:0008006" key="4">
    <source>
        <dbReference type="Google" id="ProtNLM"/>
    </source>
</evidence>
<accession>A0A182PLC8</accession>
<protein>
    <recommendedName>
        <fullName evidence="4">MD-2-related lipid-recognition domain-containing protein</fullName>
    </recommendedName>
</protein>
<dbReference type="AlphaFoldDB" id="A0A182PLC8"/>
<keyword evidence="3" id="KW-1185">Reference proteome</keyword>
<reference evidence="3" key="1">
    <citation type="submission" date="2013-03" db="EMBL/GenBank/DDBJ databases">
        <title>The Genome Sequence of Anopheles epiroticus epiroticus2.</title>
        <authorList>
            <consortium name="The Broad Institute Genomics Platform"/>
            <person name="Neafsey D.E."/>
            <person name="Howell P."/>
            <person name="Walker B."/>
            <person name="Young S.K."/>
            <person name="Zeng Q."/>
            <person name="Gargeya S."/>
            <person name="Fitzgerald M."/>
            <person name="Haas B."/>
            <person name="Abouelleil A."/>
            <person name="Allen A.W."/>
            <person name="Alvarado L."/>
            <person name="Arachchi H.M."/>
            <person name="Berlin A.M."/>
            <person name="Chapman S.B."/>
            <person name="Gainer-Dewar J."/>
            <person name="Goldberg J."/>
            <person name="Griggs A."/>
            <person name="Gujja S."/>
            <person name="Hansen M."/>
            <person name="Howarth C."/>
            <person name="Imamovic A."/>
            <person name="Ireland A."/>
            <person name="Larimer J."/>
            <person name="McCowan C."/>
            <person name="Murphy C."/>
            <person name="Pearson M."/>
            <person name="Poon T.W."/>
            <person name="Priest M."/>
            <person name="Roberts A."/>
            <person name="Saif S."/>
            <person name="Shea T."/>
            <person name="Sisk P."/>
            <person name="Sykes S."/>
            <person name="Wortman J."/>
            <person name="Nusbaum C."/>
            <person name="Birren B."/>
        </authorList>
    </citation>
    <scope>NUCLEOTIDE SEQUENCE [LARGE SCALE GENOMIC DNA]</scope>
    <source>
        <strain evidence="3">Epiroticus2</strain>
    </source>
</reference>
<dbReference type="STRING" id="199890.A0A182PLC8"/>
<evidence type="ECO:0000313" key="3">
    <source>
        <dbReference type="Proteomes" id="UP000075885"/>
    </source>
</evidence>
<evidence type="ECO:0000256" key="1">
    <source>
        <dbReference type="SAM" id="SignalP"/>
    </source>
</evidence>